<protein>
    <submittedName>
        <fullName evidence="1">Uncharacterized protein</fullName>
    </submittedName>
</protein>
<name>A0A4R7KNW5_9CLOT</name>
<evidence type="ECO:0000313" key="1">
    <source>
        <dbReference type="EMBL" id="TDT58381.1"/>
    </source>
</evidence>
<dbReference type="Proteomes" id="UP000295325">
    <property type="component" value="Unassembled WGS sequence"/>
</dbReference>
<evidence type="ECO:0000313" key="2">
    <source>
        <dbReference type="Proteomes" id="UP000295325"/>
    </source>
</evidence>
<proteinExistence type="predicted"/>
<reference evidence="1 2" key="1">
    <citation type="submission" date="2019-03" db="EMBL/GenBank/DDBJ databases">
        <title>Genomic Encyclopedia of Type Strains, Phase IV (KMG-IV): sequencing the most valuable type-strain genomes for metagenomic binning, comparative biology and taxonomic classification.</title>
        <authorList>
            <person name="Goeker M."/>
        </authorList>
    </citation>
    <scope>NUCLEOTIDE SEQUENCE [LARGE SCALE GENOMIC DNA]</scope>
    <source>
        <strain evidence="1 2">DSM 24455</strain>
    </source>
</reference>
<gene>
    <name evidence="1" type="ORF">EDD71_11115</name>
</gene>
<accession>A0A4R7KNW5</accession>
<keyword evidence="2" id="KW-1185">Reference proteome</keyword>
<dbReference type="AlphaFoldDB" id="A0A4R7KNW5"/>
<comment type="caution">
    <text evidence="1">The sequence shown here is derived from an EMBL/GenBank/DDBJ whole genome shotgun (WGS) entry which is preliminary data.</text>
</comment>
<organism evidence="1 2">
    <name type="scientific">Fonticella tunisiensis</name>
    <dbReference type="NCBI Taxonomy" id="1096341"/>
    <lineage>
        <taxon>Bacteria</taxon>
        <taxon>Bacillati</taxon>
        <taxon>Bacillota</taxon>
        <taxon>Clostridia</taxon>
        <taxon>Eubacteriales</taxon>
        <taxon>Clostridiaceae</taxon>
        <taxon>Fonticella</taxon>
    </lineage>
</organism>
<dbReference type="RefSeq" id="WP_207669311.1">
    <property type="nucleotide sequence ID" value="NZ_SOAZ01000011.1"/>
</dbReference>
<dbReference type="EMBL" id="SOAZ01000011">
    <property type="protein sequence ID" value="TDT58381.1"/>
    <property type="molecule type" value="Genomic_DNA"/>
</dbReference>
<sequence length="115" mass="13040">MLIPGMSVFARQIGTLSVFELPRWQTVVSTNYLTKSITNAPWVVNLTKLDNCSSVDTYLANSNGERRSDYTVVGLGRHEIRSWGQANYIYKAVFMNHDSQWTSGYITGSWSPDNR</sequence>